<dbReference type="PROSITE" id="PS00564">
    <property type="entry name" value="ARGININOSUCCIN_SYN_1"/>
    <property type="match status" value="1"/>
</dbReference>
<dbReference type="RefSeq" id="WP_013681145.1">
    <property type="nucleotide sequence ID" value="NC_015318.1"/>
</dbReference>
<organism evidence="12 13">
    <name type="scientific">Hippea maritima (strain ATCC 700847 / DSM 10411 / MH2)</name>
    <dbReference type="NCBI Taxonomy" id="760142"/>
    <lineage>
        <taxon>Bacteria</taxon>
        <taxon>Pseudomonadati</taxon>
        <taxon>Campylobacterota</taxon>
        <taxon>Desulfurellia</taxon>
        <taxon>Desulfurellales</taxon>
        <taxon>Hippeaceae</taxon>
        <taxon>Hippea</taxon>
    </lineage>
</organism>
<comment type="catalytic activity">
    <reaction evidence="9">
        <text>L-citrulline + L-aspartate + ATP = 2-(N(omega)-L-arginino)succinate + AMP + diphosphate + H(+)</text>
        <dbReference type="Rhea" id="RHEA:10932"/>
        <dbReference type="ChEBI" id="CHEBI:15378"/>
        <dbReference type="ChEBI" id="CHEBI:29991"/>
        <dbReference type="ChEBI" id="CHEBI:30616"/>
        <dbReference type="ChEBI" id="CHEBI:33019"/>
        <dbReference type="ChEBI" id="CHEBI:57472"/>
        <dbReference type="ChEBI" id="CHEBI:57743"/>
        <dbReference type="ChEBI" id="CHEBI:456215"/>
        <dbReference type="EC" id="6.3.4.5"/>
    </reaction>
</comment>
<dbReference type="eggNOG" id="COG0137">
    <property type="taxonomic scope" value="Bacteria"/>
</dbReference>
<evidence type="ECO:0000256" key="2">
    <source>
        <dbReference type="ARBA" id="ARBA00011881"/>
    </source>
</evidence>
<name>F2LX42_HIPMA</name>
<feature type="binding site" evidence="9">
    <location>
        <position position="262"/>
    </location>
    <ligand>
        <name>L-citrulline</name>
        <dbReference type="ChEBI" id="CHEBI:57743"/>
    </ligand>
</feature>
<feature type="domain" description="Arginosuccinate synthase C-terminal" evidence="11">
    <location>
        <begin position="176"/>
        <end position="393"/>
    </location>
</feature>
<comment type="similarity">
    <text evidence="9">Belongs to the argininosuccinate synthase family. Type 1 subfamily.</text>
</comment>
<dbReference type="OrthoDB" id="9801641at2"/>
<dbReference type="EC" id="6.3.4.5" evidence="3 9"/>
<gene>
    <name evidence="9" type="primary">argG</name>
    <name evidence="12" type="ordered locus">Hipma_0120</name>
</gene>
<evidence type="ECO:0000256" key="9">
    <source>
        <dbReference type="HAMAP-Rule" id="MF_00005"/>
    </source>
</evidence>
<dbReference type="InParanoid" id="F2LX42"/>
<dbReference type="Proteomes" id="UP000008139">
    <property type="component" value="Chromosome"/>
</dbReference>
<evidence type="ECO:0000256" key="7">
    <source>
        <dbReference type="ARBA" id="ARBA00022741"/>
    </source>
</evidence>
<feature type="binding site" evidence="9">
    <location>
        <position position="177"/>
    </location>
    <ligand>
        <name>L-citrulline</name>
        <dbReference type="ChEBI" id="CHEBI:57743"/>
    </ligand>
</feature>
<evidence type="ECO:0000256" key="3">
    <source>
        <dbReference type="ARBA" id="ARBA00012286"/>
    </source>
</evidence>
<comment type="subunit">
    <text evidence="2 9">Homotetramer.</text>
</comment>
<dbReference type="GO" id="GO:0005737">
    <property type="term" value="C:cytoplasm"/>
    <property type="evidence" value="ECO:0007669"/>
    <property type="project" value="UniProtKB-SubCell"/>
</dbReference>
<dbReference type="NCBIfam" id="TIGR00032">
    <property type="entry name" value="argG"/>
    <property type="match status" value="1"/>
</dbReference>
<dbReference type="Pfam" id="PF00764">
    <property type="entry name" value="Arginosuc_synth"/>
    <property type="match status" value="1"/>
</dbReference>
<dbReference type="InterPro" id="IPR001518">
    <property type="entry name" value="Arginosuc_synth"/>
</dbReference>
<dbReference type="GO" id="GO:0004055">
    <property type="term" value="F:argininosuccinate synthase activity"/>
    <property type="evidence" value="ECO:0007669"/>
    <property type="project" value="UniProtKB-UniRule"/>
</dbReference>
<feature type="binding site" evidence="9">
    <location>
        <position position="186"/>
    </location>
    <ligand>
        <name>L-citrulline</name>
        <dbReference type="ChEBI" id="CHEBI:57743"/>
    </ligand>
</feature>
<keyword evidence="9" id="KW-0963">Cytoplasm</keyword>
<reference evidence="12 13" key="1">
    <citation type="journal article" date="2011" name="Stand. Genomic Sci.">
        <title>Complete genome sequence of the thermophilic sulfur-reducer Hippea maritima type strain (MH(2)).</title>
        <authorList>
            <person name="Huntemann M."/>
            <person name="Lu M."/>
            <person name="Nolan M."/>
            <person name="Lapidus A."/>
            <person name="Lucas S."/>
            <person name="Hammon N."/>
            <person name="Deshpande S."/>
            <person name="Cheng J.F."/>
            <person name="Tapia R."/>
            <person name="Han C."/>
            <person name="Goodwin L."/>
            <person name="Pitluck S."/>
            <person name="Liolios K."/>
            <person name="Pagani I."/>
            <person name="Ivanova N."/>
            <person name="Ovchinikova G."/>
            <person name="Pati A."/>
            <person name="Chen A."/>
            <person name="Palaniappan K."/>
            <person name="Land M."/>
            <person name="Hauser L."/>
            <person name="Jeffries C.D."/>
            <person name="Detter J.C."/>
            <person name="Brambilla E.M."/>
            <person name="Rohde M."/>
            <person name="Spring S."/>
            <person name="Goker M."/>
            <person name="Woyke T."/>
            <person name="Bristow J."/>
            <person name="Eisen J.A."/>
            <person name="Markowitz V."/>
            <person name="Hugenholtz P."/>
            <person name="Kyrpides N.C."/>
            <person name="Klenk H.P."/>
            <person name="Mavromatis K."/>
        </authorList>
    </citation>
    <scope>NUCLEOTIDE SEQUENCE [LARGE SCALE GENOMIC DNA]</scope>
    <source>
        <strain evidence="13">ATCC 700847 / DSM 10411 / MH2</strain>
    </source>
</reference>
<dbReference type="AlphaFoldDB" id="F2LX42"/>
<feature type="binding site" evidence="9">
    <location>
        <position position="88"/>
    </location>
    <ligand>
        <name>L-citrulline</name>
        <dbReference type="ChEBI" id="CHEBI:57743"/>
    </ligand>
</feature>
<dbReference type="SUPFAM" id="SSF69864">
    <property type="entry name" value="Argininosuccinate synthetase, C-terminal domain"/>
    <property type="match status" value="1"/>
</dbReference>
<evidence type="ECO:0000259" key="11">
    <source>
        <dbReference type="Pfam" id="PF20979"/>
    </source>
</evidence>
<dbReference type="HOGENOM" id="CLU_032784_4_2_7"/>
<evidence type="ECO:0000256" key="1">
    <source>
        <dbReference type="ARBA" id="ARBA00004967"/>
    </source>
</evidence>
<feature type="binding site" evidence="9">
    <location>
        <position position="120"/>
    </location>
    <ligand>
        <name>L-aspartate</name>
        <dbReference type="ChEBI" id="CHEBI:29991"/>
    </ligand>
</feature>
<feature type="domain" description="Arginosuccinate synthase-like N-terminal" evidence="10">
    <location>
        <begin position="6"/>
        <end position="167"/>
    </location>
</feature>
<reference evidence="13" key="2">
    <citation type="submission" date="2011-03" db="EMBL/GenBank/DDBJ databases">
        <title>The complete genome of Hippea maritima DSM 10411.</title>
        <authorList>
            <consortium name="US DOE Joint Genome Institute (JGI-PGF)"/>
            <person name="Lucas S."/>
            <person name="Copeland A."/>
            <person name="Lapidus A."/>
            <person name="Bruce D."/>
            <person name="Goodwin L."/>
            <person name="Pitluck S."/>
            <person name="Peters L."/>
            <person name="Kyrpides N."/>
            <person name="Mavromatis K."/>
            <person name="Pagani I."/>
            <person name="Ivanova N."/>
            <person name="Mikhailova N."/>
            <person name="Lu M."/>
            <person name="Detter J.C."/>
            <person name="Tapia R."/>
            <person name="Han C."/>
            <person name="Land M."/>
            <person name="Hauser L."/>
            <person name="Markowitz V."/>
            <person name="Cheng J.-F."/>
            <person name="Hugenholtz P."/>
            <person name="Woyke T."/>
            <person name="Wu D."/>
            <person name="Spring S."/>
            <person name="Schroeder M."/>
            <person name="Brambilla E."/>
            <person name="Klenk H.-P."/>
            <person name="Eisen J.A."/>
        </authorList>
    </citation>
    <scope>NUCLEOTIDE SEQUENCE [LARGE SCALE GENOMIC DNA]</scope>
    <source>
        <strain evidence="13">ATCC 700847 / DSM 10411 / MH2</strain>
    </source>
</reference>
<dbReference type="SUPFAM" id="SSF52402">
    <property type="entry name" value="Adenine nucleotide alpha hydrolases-like"/>
    <property type="match status" value="1"/>
</dbReference>
<dbReference type="GO" id="GO:0000053">
    <property type="term" value="P:argininosuccinate metabolic process"/>
    <property type="evidence" value="ECO:0007669"/>
    <property type="project" value="TreeGrafter"/>
</dbReference>
<dbReference type="GO" id="GO:0006526">
    <property type="term" value="P:L-arginine biosynthetic process"/>
    <property type="evidence" value="ECO:0007669"/>
    <property type="project" value="UniProtKB-UniRule"/>
</dbReference>
<dbReference type="PANTHER" id="PTHR11587">
    <property type="entry name" value="ARGININOSUCCINATE SYNTHASE"/>
    <property type="match status" value="1"/>
</dbReference>
<evidence type="ECO:0000256" key="8">
    <source>
        <dbReference type="ARBA" id="ARBA00022840"/>
    </source>
</evidence>
<dbReference type="Gene3D" id="1.20.5.470">
    <property type="entry name" value="Single helix bin"/>
    <property type="match status" value="1"/>
</dbReference>
<feature type="binding site" evidence="9">
    <location>
        <position position="128"/>
    </location>
    <ligand>
        <name>L-citrulline</name>
        <dbReference type="ChEBI" id="CHEBI:57743"/>
    </ligand>
</feature>
<dbReference type="PROSITE" id="PS00565">
    <property type="entry name" value="ARGININOSUCCIN_SYN_2"/>
    <property type="match status" value="1"/>
</dbReference>
<evidence type="ECO:0000256" key="6">
    <source>
        <dbReference type="ARBA" id="ARBA00022605"/>
    </source>
</evidence>
<keyword evidence="4 9" id="KW-0055">Arginine biosynthesis</keyword>
<dbReference type="Gene3D" id="3.40.50.620">
    <property type="entry name" value="HUPs"/>
    <property type="match status" value="1"/>
</dbReference>
<dbReference type="GO" id="GO:0000050">
    <property type="term" value="P:urea cycle"/>
    <property type="evidence" value="ECO:0007669"/>
    <property type="project" value="TreeGrafter"/>
</dbReference>
<evidence type="ECO:0000313" key="12">
    <source>
        <dbReference type="EMBL" id="AEA33100.1"/>
    </source>
</evidence>
<feature type="binding site" evidence="9">
    <location>
        <position position="124"/>
    </location>
    <ligand>
        <name>L-aspartate</name>
        <dbReference type="ChEBI" id="CHEBI:29991"/>
    </ligand>
</feature>
<sequence length="400" mass="44958">MGEIKKVVLAYSGGLDTSVIVKWLQDKYGCEVITYTADLGQNEDLEPIKEKALKVGASKAYVEDVREEFLNEYVMKAFKFGALYEGKYPLATALGRPLITKKMIEIAQKEGADAIAHGSTGKGNDQVRFDVSAVALKPDIKVIAPVRDWELKSRDEEIEYAKKHGIPVPVTKDKPYSIDRNIWGLSVEAGPLEDPYHEPDEEIYSFTKNPLEAPDEPEYVEIEFEKGIPVAIDGKRLNIVDLVNKANEIAGRHGVGRIDMVENRLVGIKSREIYEAPAAVLLLEAKRSLDELILDRESLHLRDQLAIKYAELVYYGYWFCELREALDAFADKLNERATGTVKVKLYKGKATAVARKSPYAIYSKELATYDPGDTFNHKYGEAFCYIWGLPLRVAAEVKNK</sequence>
<comment type="subcellular location">
    <subcellularLocation>
        <location evidence="9">Cytoplasm</location>
    </subcellularLocation>
</comment>
<dbReference type="KEGG" id="hmr:Hipma_0120"/>
<proteinExistence type="inferred from homology"/>
<dbReference type="HAMAP" id="MF_00005">
    <property type="entry name" value="Arg_succ_synth_type1"/>
    <property type="match status" value="1"/>
</dbReference>
<keyword evidence="7 9" id="KW-0547">Nucleotide-binding</keyword>
<dbReference type="InterPro" id="IPR024074">
    <property type="entry name" value="AS_cat/multimer_dom_body"/>
</dbReference>
<dbReference type="Gene3D" id="3.90.1260.10">
    <property type="entry name" value="Argininosuccinate synthetase, chain A, domain 2"/>
    <property type="match status" value="1"/>
</dbReference>
<evidence type="ECO:0000313" key="13">
    <source>
        <dbReference type="Proteomes" id="UP000008139"/>
    </source>
</evidence>
<dbReference type="FunFam" id="3.90.1260.10:FF:000007">
    <property type="entry name" value="Argininosuccinate synthase"/>
    <property type="match status" value="1"/>
</dbReference>
<keyword evidence="5 9" id="KW-0436">Ligase</keyword>
<keyword evidence="13" id="KW-1185">Reference proteome</keyword>
<feature type="binding site" evidence="9">
    <location>
        <begin position="10"/>
        <end position="18"/>
    </location>
    <ligand>
        <name>ATP</name>
        <dbReference type="ChEBI" id="CHEBI:30616"/>
    </ligand>
</feature>
<feature type="binding site" evidence="9">
    <location>
        <position position="274"/>
    </location>
    <ligand>
        <name>L-citrulline</name>
        <dbReference type="ChEBI" id="CHEBI:57743"/>
    </ligand>
</feature>
<dbReference type="PANTHER" id="PTHR11587:SF2">
    <property type="entry name" value="ARGININOSUCCINATE SYNTHASE"/>
    <property type="match status" value="1"/>
</dbReference>
<dbReference type="NCBIfam" id="NF001770">
    <property type="entry name" value="PRK00509.1"/>
    <property type="match status" value="1"/>
</dbReference>
<comment type="caution">
    <text evidence="9">Lacks conserved residue(s) required for the propagation of feature annotation.</text>
</comment>
<dbReference type="FunCoup" id="F2LX42">
    <property type="interactions" value="389"/>
</dbReference>
<dbReference type="InterPro" id="IPR048268">
    <property type="entry name" value="Arginosuc_syn_C"/>
</dbReference>
<dbReference type="InterPro" id="IPR023434">
    <property type="entry name" value="Arginosuc_synth_type_1_subfam"/>
</dbReference>
<dbReference type="InterPro" id="IPR048267">
    <property type="entry name" value="Arginosuc_syn_N"/>
</dbReference>
<feature type="binding site" evidence="9">
    <location>
        <position position="124"/>
    </location>
    <ligand>
        <name>L-citrulline</name>
        <dbReference type="ChEBI" id="CHEBI:57743"/>
    </ligand>
</feature>
<dbReference type="Pfam" id="PF20979">
    <property type="entry name" value="Arginosuc_syn_C"/>
    <property type="match status" value="1"/>
</dbReference>
<dbReference type="GO" id="GO:0005524">
    <property type="term" value="F:ATP binding"/>
    <property type="evidence" value="ECO:0007669"/>
    <property type="project" value="UniProtKB-UniRule"/>
</dbReference>
<dbReference type="STRING" id="760142.Hipma_0120"/>
<feature type="binding site" evidence="9">
    <location>
        <position position="118"/>
    </location>
    <ligand>
        <name>ATP</name>
        <dbReference type="ChEBI" id="CHEBI:30616"/>
    </ligand>
</feature>
<dbReference type="UniPathway" id="UPA00068">
    <property type="reaction ID" value="UER00113"/>
</dbReference>
<dbReference type="CDD" id="cd01999">
    <property type="entry name" value="ASS"/>
    <property type="match status" value="1"/>
</dbReference>
<comment type="pathway">
    <text evidence="1 9">Amino-acid biosynthesis; L-arginine biosynthesis; L-arginine from L-ornithine and carbamoyl phosphate: step 2/3.</text>
</comment>
<dbReference type="InterPro" id="IPR014729">
    <property type="entry name" value="Rossmann-like_a/b/a_fold"/>
</dbReference>
<evidence type="ECO:0000256" key="4">
    <source>
        <dbReference type="ARBA" id="ARBA00022571"/>
    </source>
</evidence>
<protein>
    <recommendedName>
        <fullName evidence="3 9">Argininosuccinate synthase</fullName>
        <ecNumber evidence="3 9">6.3.4.5</ecNumber>
    </recommendedName>
    <alternativeName>
        <fullName evidence="9">Citrulline--aspartate ligase</fullName>
    </alternativeName>
</protein>
<dbReference type="InterPro" id="IPR018223">
    <property type="entry name" value="Arginosuc_synth_CS"/>
</dbReference>
<accession>F2LX42</accession>
<keyword evidence="6 9" id="KW-0028">Amino-acid biosynthesis</keyword>
<feature type="binding site" evidence="9">
    <location>
        <position position="37"/>
    </location>
    <ligand>
        <name>ATP</name>
        <dbReference type="ChEBI" id="CHEBI:30616"/>
    </ligand>
</feature>
<dbReference type="EMBL" id="CP002606">
    <property type="protein sequence ID" value="AEA33100.1"/>
    <property type="molecule type" value="Genomic_DNA"/>
</dbReference>
<evidence type="ECO:0000256" key="5">
    <source>
        <dbReference type="ARBA" id="ARBA00022598"/>
    </source>
</evidence>
<dbReference type="FunFam" id="3.40.50.620:FF:000019">
    <property type="entry name" value="Argininosuccinate synthase"/>
    <property type="match status" value="1"/>
</dbReference>
<evidence type="ECO:0000259" key="10">
    <source>
        <dbReference type="Pfam" id="PF00764"/>
    </source>
</evidence>
<feature type="binding site" evidence="9">
    <location>
        <position position="125"/>
    </location>
    <ligand>
        <name>L-aspartate</name>
        <dbReference type="ChEBI" id="CHEBI:29991"/>
    </ligand>
</feature>
<keyword evidence="8 9" id="KW-0067">ATP-binding</keyword>